<dbReference type="InterPro" id="IPR004358">
    <property type="entry name" value="Sig_transdc_His_kin-like_C"/>
</dbReference>
<feature type="modified residue" description="4-aspartylphosphate" evidence="11">
    <location>
        <position position="539"/>
    </location>
</feature>
<dbReference type="Proteomes" id="UP000326944">
    <property type="component" value="Chromosome"/>
</dbReference>
<dbReference type="FunFam" id="1.10.287.130:FF:000002">
    <property type="entry name" value="Two-component osmosensing histidine kinase"/>
    <property type="match status" value="1"/>
</dbReference>
<dbReference type="SMART" id="SM00388">
    <property type="entry name" value="HisKA"/>
    <property type="match status" value="1"/>
</dbReference>
<feature type="coiled-coil region" evidence="12">
    <location>
        <begin position="204"/>
        <end position="238"/>
    </location>
</feature>
<evidence type="ECO:0000259" key="14">
    <source>
        <dbReference type="PROSITE" id="PS50109"/>
    </source>
</evidence>
<evidence type="ECO:0000259" key="15">
    <source>
        <dbReference type="PROSITE" id="PS50110"/>
    </source>
</evidence>
<keyword evidence="6" id="KW-0418">Kinase</keyword>
<dbReference type="FunFam" id="3.30.565.10:FF:000010">
    <property type="entry name" value="Sensor histidine kinase RcsC"/>
    <property type="match status" value="1"/>
</dbReference>
<dbReference type="Pfam" id="PF02518">
    <property type="entry name" value="HATPase_c"/>
    <property type="match status" value="1"/>
</dbReference>
<keyword evidence="8" id="KW-0902">Two-component regulatory system</keyword>
<keyword evidence="4" id="KW-0808">Transferase</keyword>
<dbReference type="InterPro" id="IPR036890">
    <property type="entry name" value="HATPase_C_sf"/>
</dbReference>
<dbReference type="OrthoDB" id="5372021at2"/>
<evidence type="ECO:0000256" key="4">
    <source>
        <dbReference type="ARBA" id="ARBA00022679"/>
    </source>
</evidence>
<comment type="catalytic activity">
    <reaction evidence="1">
        <text>ATP + protein L-histidine = ADP + protein N-phospho-L-histidine.</text>
        <dbReference type="EC" id="2.7.13.3"/>
    </reaction>
</comment>
<evidence type="ECO:0000256" key="5">
    <source>
        <dbReference type="ARBA" id="ARBA00022741"/>
    </source>
</evidence>
<feature type="domain" description="Histidine kinase" evidence="14">
    <location>
        <begin position="245"/>
        <end position="462"/>
    </location>
</feature>
<evidence type="ECO:0000256" key="11">
    <source>
        <dbReference type="PROSITE-ProRule" id="PRU00169"/>
    </source>
</evidence>
<dbReference type="AlphaFoldDB" id="A0A5P8P0F6"/>
<evidence type="ECO:0000256" key="1">
    <source>
        <dbReference type="ARBA" id="ARBA00000085"/>
    </source>
</evidence>
<dbReference type="InterPro" id="IPR036097">
    <property type="entry name" value="HisK_dim/P_sf"/>
</dbReference>
<feature type="domain" description="Response regulatory" evidence="15">
    <location>
        <begin position="490"/>
        <end position="609"/>
    </location>
</feature>
<dbReference type="EC" id="2.7.13.3" evidence="2"/>
<keyword evidence="5" id="KW-0547">Nucleotide-binding</keyword>
<dbReference type="EMBL" id="CP043617">
    <property type="protein sequence ID" value="QFR49179.1"/>
    <property type="molecule type" value="Genomic_DNA"/>
</dbReference>
<dbReference type="SUPFAM" id="SSF52172">
    <property type="entry name" value="CheY-like"/>
    <property type="match status" value="1"/>
</dbReference>
<dbReference type="InterPro" id="IPR003594">
    <property type="entry name" value="HATPase_dom"/>
</dbReference>
<dbReference type="GO" id="GO:0000155">
    <property type="term" value="F:phosphorelay sensor kinase activity"/>
    <property type="evidence" value="ECO:0007669"/>
    <property type="project" value="InterPro"/>
</dbReference>
<dbReference type="InterPro" id="IPR005467">
    <property type="entry name" value="His_kinase_dom"/>
</dbReference>
<dbReference type="PROSITE" id="PS50109">
    <property type="entry name" value="HIS_KIN"/>
    <property type="match status" value="1"/>
</dbReference>
<dbReference type="Gene3D" id="1.10.287.130">
    <property type="match status" value="1"/>
</dbReference>
<keyword evidence="3 11" id="KW-0597">Phosphoprotein</keyword>
<dbReference type="CDD" id="cd16922">
    <property type="entry name" value="HATPase_EvgS-ArcB-TorS-like"/>
    <property type="match status" value="1"/>
</dbReference>
<gene>
    <name evidence="16" type="ORF">FJR48_05340</name>
</gene>
<keyword evidence="13" id="KW-0812">Transmembrane</keyword>
<proteinExistence type="predicted"/>
<evidence type="ECO:0000256" key="13">
    <source>
        <dbReference type="SAM" id="Phobius"/>
    </source>
</evidence>
<evidence type="ECO:0000256" key="6">
    <source>
        <dbReference type="ARBA" id="ARBA00022777"/>
    </source>
</evidence>
<evidence type="ECO:0000256" key="10">
    <source>
        <dbReference type="ARBA" id="ARBA00068150"/>
    </source>
</evidence>
<dbReference type="SMART" id="SM00387">
    <property type="entry name" value="HATPase_c"/>
    <property type="match status" value="1"/>
</dbReference>
<organism evidence="16 17">
    <name type="scientific">Sulfurimonas lithotrophica</name>
    <dbReference type="NCBI Taxonomy" id="2590022"/>
    <lineage>
        <taxon>Bacteria</taxon>
        <taxon>Pseudomonadati</taxon>
        <taxon>Campylobacterota</taxon>
        <taxon>Epsilonproteobacteria</taxon>
        <taxon>Campylobacterales</taxon>
        <taxon>Sulfurimonadaceae</taxon>
        <taxon>Sulfurimonas</taxon>
    </lineage>
</organism>
<dbReference type="InterPro" id="IPR011006">
    <property type="entry name" value="CheY-like_superfamily"/>
</dbReference>
<dbReference type="SUPFAM" id="SSF55874">
    <property type="entry name" value="ATPase domain of HSP90 chaperone/DNA topoisomerase II/histidine kinase"/>
    <property type="match status" value="1"/>
</dbReference>
<evidence type="ECO:0000256" key="9">
    <source>
        <dbReference type="ARBA" id="ARBA00064003"/>
    </source>
</evidence>
<dbReference type="CDD" id="cd17546">
    <property type="entry name" value="REC_hyHK_CKI1_RcsC-like"/>
    <property type="match status" value="1"/>
</dbReference>
<evidence type="ECO:0000256" key="12">
    <source>
        <dbReference type="SAM" id="Coils"/>
    </source>
</evidence>
<feature type="transmembrane region" description="Helical" evidence="13">
    <location>
        <begin position="12"/>
        <end position="31"/>
    </location>
</feature>
<sequence length="609" mass="69925">MSRFKLSIKLKVTLILVLLSIFFITILYLTINKIITNDILKIEHQKAEIILKTVEPTIAVNHFLELNKENKEFIKKLLENEDIMGICVHFNEKLFFMKMPDKDAELFRLEYPIKDVVSNEEIGTILLHYTKKHYNKTVKTLHTRFIVISILIIAVVILVYFIVQYMFKSLVKISEVIANYKIGDKIDFSHIKHEEETSKVITIISDLVKRINKHNHQMQLKQEELQEARENAEAASRFKSEFLANMSHEIRTPMNGVLGFVEKLSKSEKDPERLKQFKIIKNSGETLLSIINDILDLSKIETGKMELEYHPYNIKQLFDDTASIFTELISNKNITFKSNIDEKIPSCLLVDQLRLKQVVFNLLSNAVKFTSQNGTIRLDANIVNDTLHCSVIDSGVGIAKENQIKIFEAFGQEDTSTTRKFGGTGLGLSISYKLISMMGGKLNVKSQLDKGSEFYFDIPLHYCDEDTELDNNSIIDEEYSFNDVISSNAHILVVEDNKTNQLLLGMILEELGFTYDVANDGLESLELFKNNDYDIVLMDENMPNMNGIEATKKIRKIENKNSLKKTPIIAVTANALAEDRNRFLESGMDEYISKPYTEDDILKILRKFL</sequence>
<dbReference type="GO" id="GO:0005524">
    <property type="term" value="F:ATP binding"/>
    <property type="evidence" value="ECO:0007669"/>
    <property type="project" value="UniProtKB-KW"/>
</dbReference>
<dbReference type="Gene3D" id="3.40.50.2300">
    <property type="match status" value="1"/>
</dbReference>
<evidence type="ECO:0000313" key="16">
    <source>
        <dbReference type="EMBL" id="QFR49179.1"/>
    </source>
</evidence>
<dbReference type="RefSeq" id="WP_152307122.1">
    <property type="nucleotide sequence ID" value="NZ_CP043617.1"/>
</dbReference>
<dbReference type="SUPFAM" id="SSF47384">
    <property type="entry name" value="Homodimeric domain of signal transducing histidine kinase"/>
    <property type="match status" value="1"/>
</dbReference>
<evidence type="ECO:0000256" key="7">
    <source>
        <dbReference type="ARBA" id="ARBA00022840"/>
    </source>
</evidence>
<evidence type="ECO:0000256" key="3">
    <source>
        <dbReference type="ARBA" id="ARBA00022553"/>
    </source>
</evidence>
<name>A0A5P8P0F6_9BACT</name>
<dbReference type="InterPro" id="IPR001789">
    <property type="entry name" value="Sig_transdc_resp-reg_receiver"/>
</dbReference>
<dbReference type="PANTHER" id="PTHR45339">
    <property type="entry name" value="HYBRID SIGNAL TRANSDUCTION HISTIDINE KINASE J"/>
    <property type="match status" value="1"/>
</dbReference>
<dbReference type="Gene3D" id="3.30.565.10">
    <property type="entry name" value="Histidine kinase-like ATPase, C-terminal domain"/>
    <property type="match status" value="1"/>
</dbReference>
<evidence type="ECO:0000256" key="8">
    <source>
        <dbReference type="ARBA" id="ARBA00023012"/>
    </source>
</evidence>
<dbReference type="SMART" id="SM00448">
    <property type="entry name" value="REC"/>
    <property type="match status" value="1"/>
</dbReference>
<dbReference type="Pfam" id="PF00072">
    <property type="entry name" value="Response_reg"/>
    <property type="match status" value="1"/>
</dbReference>
<dbReference type="InterPro" id="IPR003661">
    <property type="entry name" value="HisK_dim/P_dom"/>
</dbReference>
<evidence type="ECO:0000256" key="2">
    <source>
        <dbReference type="ARBA" id="ARBA00012438"/>
    </source>
</evidence>
<keyword evidence="17" id="KW-1185">Reference proteome</keyword>
<keyword evidence="12" id="KW-0175">Coiled coil</keyword>
<keyword evidence="13" id="KW-0472">Membrane</keyword>
<accession>A0A5P8P0F6</accession>
<reference evidence="16 17" key="1">
    <citation type="submission" date="2019-09" db="EMBL/GenBank/DDBJ databases">
        <title>Sulfurimonas gotlandica sp. nov., a chemoautotrophic and psychrotolerant epsilonproteobacterium isolated from a pelagic redoxcline, and an emended description of the genus Sulfurimonas.</title>
        <authorList>
            <person name="Wang S."/>
            <person name="Jiang L."/>
            <person name="Shao S."/>
        </authorList>
    </citation>
    <scope>NUCLEOTIDE SEQUENCE [LARGE SCALE GENOMIC DNA]</scope>
    <source>
        <strain evidence="16 17">GYSZ_1</strain>
    </source>
</reference>
<comment type="subunit">
    <text evidence="9">At low DSF concentrations, interacts with RpfF.</text>
</comment>
<dbReference type="CDD" id="cd00082">
    <property type="entry name" value="HisKA"/>
    <property type="match status" value="1"/>
</dbReference>
<dbReference type="PRINTS" id="PR00344">
    <property type="entry name" value="BCTRLSENSOR"/>
</dbReference>
<evidence type="ECO:0000313" key="17">
    <source>
        <dbReference type="Proteomes" id="UP000326944"/>
    </source>
</evidence>
<dbReference type="PANTHER" id="PTHR45339:SF1">
    <property type="entry name" value="HYBRID SIGNAL TRANSDUCTION HISTIDINE KINASE J"/>
    <property type="match status" value="1"/>
</dbReference>
<keyword evidence="7" id="KW-0067">ATP-binding</keyword>
<keyword evidence="13" id="KW-1133">Transmembrane helix</keyword>
<dbReference type="KEGG" id="sulg:FJR48_05340"/>
<dbReference type="PROSITE" id="PS50110">
    <property type="entry name" value="RESPONSE_REGULATORY"/>
    <property type="match status" value="1"/>
</dbReference>
<dbReference type="Pfam" id="PF00512">
    <property type="entry name" value="HisKA"/>
    <property type="match status" value="1"/>
</dbReference>
<feature type="transmembrane region" description="Helical" evidence="13">
    <location>
        <begin position="145"/>
        <end position="167"/>
    </location>
</feature>
<protein>
    <recommendedName>
        <fullName evidence="10">Sensory/regulatory protein RpfC</fullName>
        <ecNumber evidence="2">2.7.13.3</ecNumber>
    </recommendedName>
</protein>